<evidence type="ECO:0000259" key="7">
    <source>
        <dbReference type="Pfam" id="PF00881"/>
    </source>
</evidence>
<evidence type="ECO:0000256" key="6">
    <source>
        <dbReference type="ARBA" id="ARBA00023002"/>
    </source>
</evidence>
<dbReference type="Gene3D" id="3.40.109.10">
    <property type="entry name" value="NADH Oxidase"/>
    <property type="match status" value="1"/>
</dbReference>
<dbReference type="PATRIC" id="fig|1354272.4.peg.888"/>
<evidence type="ECO:0000256" key="5">
    <source>
        <dbReference type="ARBA" id="ARBA00022857"/>
    </source>
</evidence>
<keyword evidence="6 8" id="KW-0560">Oxidoreductase</keyword>
<dbReference type="OrthoDB" id="9809288at2"/>
<proteinExistence type="inferred from homology"/>
<evidence type="ECO:0000256" key="1">
    <source>
        <dbReference type="ARBA" id="ARBA00001917"/>
    </source>
</evidence>
<evidence type="ECO:0000256" key="4">
    <source>
        <dbReference type="ARBA" id="ARBA00022643"/>
    </source>
</evidence>
<reference evidence="8 9" key="1">
    <citation type="submission" date="2016-04" db="EMBL/GenBank/DDBJ databases">
        <title>ATOL: Assembling a taxonomically balanced genome-scale reconstruction of the evolutionary history of the Enterobacteriaceae.</title>
        <authorList>
            <person name="Plunkett G.III."/>
            <person name="Neeno-Eckwall E.C."/>
            <person name="Glasner J.D."/>
            <person name="Perna N.T."/>
        </authorList>
    </citation>
    <scope>NUCLEOTIDE SEQUENCE [LARGE SCALE GENOMIC DNA]</scope>
    <source>
        <strain evidence="8 9">ATCC 35613</strain>
    </source>
</reference>
<dbReference type="InterPro" id="IPR000415">
    <property type="entry name" value="Nitroreductase-like"/>
</dbReference>
<dbReference type="EC" id="1.5.1.34" evidence="8"/>
<evidence type="ECO:0000256" key="3">
    <source>
        <dbReference type="ARBA" id="ARBA00022630"/>
    </source>
</evidence>
<evidence type="ECO:0000313" key="8">
    <source>
        <dbReference type="EMBL" id="OAT53612.1"/>
    </source>
</evidence>
<accession>A0A1B7K0C4</accession>
<dbReference type="AlphaFoldDB" id="A0A1B7K0C4"/>
<keyword evidence="5" id="KW-0521">NADP</keyword>
<dbReference type="RefSeq" id="WP_068907706.1">
    <property type="nucleotide sequence ID" value="NZ_LXEW01000015.1"/>
</dbReference>
<comment type="caution">
    <text evidence="8">The sequence shown here is derived from an EMBL/GenBank/DDBJ whole genome shotgun (WGS) entry which is preliminary data.</text>
</comment>
<dbReference type="Pfam" id="PF00881">
    <property type="entry name" value="Nitroreductase"/>
    <property type="match status" value="1"/>
</dbReference>
<protein>
    <submittedName>
        <fullName evidence="8">Oxygen-insensitive NAD(P)H nitroreductase/dihydropteridine reductase</fullName>
        <ecNumber evidence="8">1.-.-.-</ecNumber>
        <ecNumber evidence="8">1.5.1.34</ecNumber>
    </submittedName>
</protein>
<organism evidence="8 9">
    <name type="scientific">Providencia heimbachae ATCC 35613</name>
    <dbReference type="NCBI Taxonomy" id="1354272"/>
    <lineage>
        <taxon>Bacteria</taxon>
        <taxon>Pseudomonadati</taxon>
        <taxon>Pseudomonadota</taxon>
        <taxon>Gammaproteobacteria</taxon>
        <taxon>Enterobacterales</taxon>
        <taxon>Morganellaceae</taxon>
        <taxon>Providencia</taxon>
    </lineage>
</organism>
<dbReference type="NCBIfam" id="NF008275">
    <property type="entry name" value="PRK11053.1"/>
    <property type="match status" value="1"/>
</dbReference>
<dbReference type="Proteomes" id="UP000078224">
    <property type="component" value="Unassembled WGS sequence"/>
</dbReference>
<dbReference type="SUPFAM" id="SSF55469">
    <property type="entry name" value="FMN-dependent nitroreductase-like"/>
    <property type="match status" value="1"/>
</dbReference>
<dbReference type="EMBL" id="LXEW01000015">
    <property type="protein sequence ID" value="OAT53612.1"/>
    <property type="molecule type" value="Genomic_DNA"/>
</dbReference>
<sequence length="217" mass="24548">MSITDIAMKRYSTKSFDPAKKISPEILEKLKMLLRYSPSSVNIQPWNFIIAESEEAKARIAKSTQGDYHFNTSKITDASHVVVFCAKTHVNEQYLSEVLQQEDTDGRFALPEHKEMMAGARDYFINIHKDNLQDLPQWLEKQVFLNLGSFLLGSAALGLDSVPMEGLDFDILDNEFNLSEQGLKPIAVVSLGYRTEDDFNAQLTKSRLAEDKIITLV</sequence>
<dbReference type="CDD" id="cd02149">
    <property type="entry name" value="NfsB-like"/>
    <property type="match status" value="1"/>
</dbReference>
<keyword evidence="4" id="KW-0288">FMN</keyword>
<dbReference type="InterPro" id="IPR029479">
    <property type="entry name" value="Nitroreductase"/>
</dbReference>
<evidence type="ECO:0000256" key="2">
    <source>
        <dbReference type="ARBA" id="ARBA00007118"/>
    </source>
</evidence>
<gene>
    <name evidence="8" type="ORF">M998_0865</name>
</gene>
<name>A0A1B7K0C4_9GAMM</name>
<feature type="domain" description="Nitroreductase" evidence="7">
    <location>
        <begin position="8"/>
        <end position="193"/>
    </location>
</feature>
<comment type="similarity">
    <text evidence="2">Belongs to the nitroreductase family.</text>
</comment>
<comment type="cofactor">
    <cofactor evidence="1">
        <name>FMN</name>
        <dbReference type="ChEBI" id="CHEBI:58210"/>
    </cofactor>
</comment>
<dbReference type="GO" id="GO:0004155">
    <property type="term" value="F:6,7-dihydropteridine reductase activity"/>
    <property type="evidence" value="ECO:0007669"/>
    <property type="project" value="UniProtKB-EC"/>
</dbReference>
<keyword evidence="9" id="KW-1185">Reference proteome</keyword>
<dbReference type="PANTHER" id="PTHR43673">
    <property type="entry name" value="NAD(P)H NITROREDUCTASE YDGI-RELATED"/>
    <property type="match status" value="1"/>
</dbReference>
<evidence type="ECO:0000313" key="9">
    <source>
        <dbReference type="Proteomes" id="UP000078224"/>
    </source>
</evidence>
<dbReference type="InterPro" id="IPR033878">
    <property type="entry name" value="NfsB-like"/>
</dbReference>
<dbReference type="EC" id="1.-.-.-" evidence="8"/>
<dbReference type="PANTHER" id="PTHR43673:SF2">
    <property type="entry name" value="NITROREDUCTASE"/>
    <property type="match status" value="1"/>
</dbReference>
<keyword evidence="3" id="KW-0285">Flavoprotein</keyword>